<protein>
    <recommendedName>
        <fullName evidence="4">DUF2934 domain-containing protein</fullName>
    </recommendedName>
</protein>
<evidence type="ECO:0000313" key="2">
    <source>
        <dbReference type="EMBL" id="SDO97988.1"/>
    </source>
</evidence>
<evidence type="ECO:0000256" key="1">
    <source>
        <dbReference type="SAM" id="MobiDB-lite"/>
    </source>
</evidence>
<reference evidence="2 3" key="1">
    <citation type="submission" date="2016-10" db="EMBL/GenBank/DDBJ databases">
        <authorList>
            <person name="de Groot N.N."/>
        </authorList>
    </citation>
    <scope>NUCLEOTIDE SEQUENCE [LARGE SCALE GENOMIC DNA]</scope>
    <source>
        <strain evidence="2 3">CECT 7543</strain>
    </source>
</reference>
<accession>A0A1H0NZQ0</accession>
<dbReference type="EMBL" id="LT629705">
    <property type="protein sequence ID" value="SDO97988.1"/>
    <property type="molecule type" value="Genomic_DNA"/>
</dbReference>
<gene>
    <name evidence="2" type="ORF">SAMN04489798_4360</name>
</gene>
<dbReference type="RefSeq" id="WP_090183916.1">
    <property type="nucleotide sequence ID" value="NZ_LT629705.1"/>
</dbReference>
<feature type="region of interest" description="Disordered" evidence="1">
    <location>
        <begin position="39"/>
        <end position="87"/>
    </location>
</feature>
<evidence type="ECO:0000313" key="3">
    <source>
        <dbReference type="Proteomes" id="UP000198827"/>
    </source>
</evidence>
<dbReference type="Proteomes" id="UP000198827">
    <property type="component" value="Chromosome I"/>
</dbReference>
<evidence type="ECO:0008006" key="4">
    <source>
        <dbReference type="Google" id="ProtNLM"/>
    </source>
</evidence>
<dbReference type="OrthoDB" id="9811127at2"/>
<dbReference type="Pfam" id="PF11154">
    <property type="entry name" value="DUF2934"/>
    <property type="match status" value="1"/>
</dbReference>
<organism evidence="2 3">
    <name type="scientific">Pseudomonas arsenicoxydans</name>
    <dbReference type="NCBI Taxonomy" id="702115"/>
    <lineage>
        <taxon>Bacteria</taxon>
        <taxon>Pseudomonadati</taxon>
        <taxon>Pseudomonadota</taxon>
        <taxon>Gammaproteobacteria</taxon>
        <taxon>Pseudomonadales</taxon>
        <taxon>Pseudomonadaceae</taxon>
        <taxon>Pseudomonas</taxon>
    </lineage>
</organism>
<sequence length="87" mass="10248">MIEDWKVREKAYELWEKDGRPQCADEFYWRLAQDQLKVKQPEIDTAEPEPNEWESSSSQSPLAKKEAENKARSDDSEWPAKGEASRY</sequence>
<feature type="compositionally biased region" description="Basic and acidic residues" evidence="1">
    <location>
        <begin position="63"/>
        <end position="87"/>
    </location>
</feature>
<dbReference type="AlphaFoldDB" id="A0A1H0NZQ0"/>
<proteinExistence type="predicted"/>
<dbReference type="InterPro" id="IPR021327">
    <property type="entry name" value="DUF2934"/>
</dbReference>
<name>A0A1H0NZQ0_9PSED</name>